<organism evidence="10 11">
    <name type="scientific">Phragmitibacter flavus</name>
    <dbReference type="NCBI Taxonomy" id="2576071"/>
    <lineage>
        <taxon>Bacteria</taxon>
        <taxon>Pseudomonadati</taxon>
        <taxon>Verrucomicrobiota</taxon>
        <taxon>Verrucomicrobiia</taxon>
        <taxon>Verrucomicrobiales</taxon>
        <taxon>Verrucomicrobiaceae</taxon>
        <taxon>Phragmitibacter</taxon>
    </lineage>
</organism>
<protein>
    <recommendedName>
        <fullName evidence="7">alcohol dehydrogenase (NADP(+))</fullName>
        <ecNumber evidence="7">1.1.1.2</ecNumber>
    </recommendedName>
</protein>
<dbReference type="InterPro" id="IPR011032">
    <property type="entry name" value="GroES-like_sf"/>
</dbReference>
<dbReference type="FunFam" id="3.90.180.10:FF:000018">
    <property type="entry name" value="NAD(P)-dependent alcohol dehydrogenase"/>
    <property type="match status" value="1"/>
</dbReference>
<proteinExistence type="inferred from homology"/>
<dbReference type="InterPro" id="IPR013154">
    <property type="entry name" value="ADH-like_N"/>
</dbReference>
<evidence type="ECO:0000313" key="10">
    <source>
        <dbReference type="EMBL" id="TLD72860.1"/>
    </source>
</evidence>
<comment type="similarity">
    <text evidence="2 8">Belongs to the zinc-containing alcohol dehydrogenase family.</text>
</comment>
<dbReference type="SMART" id="SM00829">
    <property type="entry name" value="PKS_ER"/>
    <property type="match status" value="1"/>
</dbReference>
<keyword evidence="11" id="KW-1185">Reference proteome</keyword>
<dbReference type="Pfam" id="PF08240">
    <property type="entry name" value="ADH_N"/>
    <property type="match status" value="1"/>
</dbReference>
<dbReference type="InterPro" id="IPR013149">
    <property type="entry name" value="ADH-like_C"/>
</dbReference>
<dbReference type="GO" id="GO:0008106">
    <property type="term" value="F:alcohol dehydrogenase (NADP+) activity"/>
    <property type="evidence" value="ECO:0007669"/>
    <property type="project" value="UniProtKB-EC"/>
</dbReference>
<dbReference type="PANTHER" id="PTHR42683">
    <property type="entry name" value="ALDEHYDE REDUCTASE"/>
    <property type="match status" value="1"/>
</dbReference>
<evidence type="ECO:0000259" key="9">
    <source>
        <dbReference type="SMART" id="SM00829"/>
    </source>
</evidence>
<sequence>MSTNTTINAYAATSAKGSLEPYSFDPGPLGPEEVEIAVSHCGICHSDLSMLDNDWGMSNFPFVPGHEAVGTITALGEQAKGLKIGQRVGVGWTAFSCLSCPQCLSGQHNLCAKGQGTIVGRHGGFADKLRAQWPWVRPLPEALDPASTGPLLCGGITVFAPLLVHGILPTSRVGVIGIGGLGHMALQFANKWGCEVHAFTTSDSKEEEAKKLGANFVHNTKRDGALDQLAGSLDLIISTINVPLDVPGLLGTLAPNGRLHVVGAVLEPLPVPAFGLITGQKSISGSPTGSPSAIDQMLTFSARHNIAPVTESFPMSKVNDALEHLRSGKARYRIVLENDLA</sequence>
<dbReference type="EMBL" id="VAUV01000001">
    <property type="protein sequence ID" value="TLD72860.1"/>
    <property type="molecule type" value="Genomic_DNA"/>
</dbReference>
<dbReference type="Gene3D" id="3.40.50.720">
    <property type="entry name" value="NAD(P)-binding Rossmann-like Domain"/>
    <property type="match status" value="1"/>
</dbReference>
<evidence type="ECO:0000256" key="8">
    <source>
        <dbReference type="RuleBase" id="RU361277"/>
    </source>
</evidence>
<dbReference type="SUPFAM" id="SSF50129">
    <property type="entry name" value="GroES-like"/>
    <property type="match status" value="1"/>
</dbReference>
<name>A0A5R8KKR9_9BACT</name>
<evidence type="ECO:0000256" key="3">
    <source>
        <dbReference type="ARBA" id="ARBA00022723"/>
    </source>
</evidence>
<accession>A0A5R8KKR9</accession>
<keyword evidence="4 8" id="KW-0862">Zinc</keyword>
<comment type="caution">
    <text evidence="10">The sequence shown here is derived from an EMBL/GenBank/DDBJ whole genome shotgun (WGS) entry which is preliminary data.</text>
</comment>
<evidence type="ECO:0000256" key="2">
    <source>
        <dbReference type="ARBA" id="ARBA00008072"/>
    </source>
</evidence>
<evidence type="ECO:0000256" key="4">
    <source>
        <dbReference type="ARBA" id="ARBA00022833"/>
    </source>
</evidence>
<dbReference type="CDD" id="cd05283">
    <property type="entry name" value="CAD1"/>
    <property type="match status" value="1"/>
</dbReference>
<evidence type="ECO:0000256" key="5">
    <source>
        <dbReference type="ARBA" id="ARBA00022857"/>
    </source>
</evidence>
<dbReference type="Proteomes" id="UP000306196">
    <property type="component" value="Unassembled WGS sequence"/>
</dbReference>
<dbReference type="InterPro" id="IPR036291">
    <property type="entry name" value="NAD(P)-bd_dom_sf"/>
</dbReference>
<dbReference type="EC" id="1.1.1.2" evidence="7"/>
<evidence type="ECO:0000256" key="7">
    <source>
        <dbReference type="ARBA" id="ARBA00024074"/>
    </source>
</evidence>
<dbReference type="FunFam" id="3.40.50.720:FF:000022">
    <property type="entry name" value="Cinnamyl alcohol dehydrogenase"/>
    <property type="match status" value="1"/>
</dbReference>
<dbReference type="SUPFAM" id="SSF51735">
    <property type="entry name" value="NAD(P)-binding Rossmann-fold domains"/>
    <property type="match status" value="1"/>
</dbReference>
<dbReference type="PROSITE" id="PS00065">
    <property type="entry name" value="D_2_HYDROXYACID_DH_1"/>
    <property type="match status" value="1"/>
</dbReference>
<evidence type="ECO:0000313" key="11">
    <source>
        <dbReference type="Proteomes" id="UP000306196"/>
    </source>
</evidence>
<dbReference type="OrthoDB" id="9806940at2"/>
<reference evidence="10 11" key="1">
    <citation type="submission" date="2019-05" db="EMBL/GenBank/DDBJ databases">
        <title>Verrucobacter flavum gen. nov., sp. nov. a new member of the family Verrucomicrobiaceae.</title>
        <authorList>
            <person name="Szuroczki S."/>
            <person name="Abbaszade G."/>
            <person name="Szabo A."/>
            <person name="Felfoldi T."/>
            <person name="Schumann P."/>
            <person name="Boka K."/>
            <person name="Keki Z."/>
            <person name="Toumi M."/>
            <person name="Toth E."/>
        </authorList>
    </citation>
    <scope>NUCLEOTIDE SEQUENCE [LARGE SCALE GENOMIC DNA]</scope>
    <source>
        <strain evidence="10 11">MG-N-17</strain>
    </source>
</reference>
<comment type="cofactor">
    <cofactor evidence="1 8">
        <name>Zn(2+)</name>
        <dbReference type="ChEBI" id="CHEBI:29105"/>
    </cofactor>
</comment>
<keyword evidence="3 8" id="KW-0479">Metal-binding</keyword>
<dbReference type="InterPro" id="IPR002328">
    <property type="entry name" value="ADH_Zn_CS"/>
</dbReference>
<dbReference type="GO" id="GO:0008270">
    <property type="term" value="F:zinc ion binding"/>
    <property type="evidence" value="ECO:0007669"/>
    <property type="project" value="InterPro"/>
</dbReference>
<dbReference type="RefSeq" id="WP_138084127.1">
    <property type="nucleotide sequence ID" value="NZ_VAUV01000001.1"/>
</dbReference>
<dbReference type="InterPro" id="IPR047109">
    <property type="entry name" value="CAD-like"/>
</dbReference>
<dbReference type="PROSITE" id="PS00059">
    <property type="entry name" value="ADH_ZINC"/>
    <property type="match status" value="1"/>
</dbReference>
<dbReference type="Pfam" id="PF00107">
    <property type="entry name" value="ADH_zinc_N"/>
    <property type="match status" value="1"/>
</dbReference>
<gene>
    <name evidence="10" type="ORF">FEM03_00030</name>
</gene>
<keyword evidence="5" id="KW-0521">NADP</keyword>
<dbReference type="Gene3D" id="3.90.180.10">
    <property type="entry name" value="Medium-chain alcohol dehydrogenases, catalytic domain"/>
    <property type="match status" value="1"/>
</dbReference>
<dbReference type="InterPro" id="IPR020843">
    <property type="entry name" value="ER"/>
</dbReference>
<evidence type="ECO:0000256" key="1">
    <source>
        <dbReference type="ARBA" id="ARBA00001947"/>
    </source>
</evidence>
<dbReference type="AlphaFoldDB" id="A0A5R8KKR9"/>
<keyword evidence="6" id="KW-0560">Oxidoreductase</keyword>
<feature type="domain" description="Enoyl reductase (ER)" evidence="9">
    <location>
        <begin position="17"/>
        <end position="336"/>
    </location>
</feature>
<dbReference type="InterPro" id="IPR029752">
    <property type="entry name" value="D-isomer_DH_CS1"/>
</dbReference>
<evidence type="ECO:0000256" key="6">
    <source>
        <dbReference type="ARBA" id="ARBA00023002"/>
    </source>
</evidence>